<protein>
    <submittedName>
        <fullName evidence="2">Uncharacterized protein</fullName>
    </submittedName>
</protein>
<gene>
    <name evidence="2" type="ORF">MRATA1EN1_LOCUS26592</name>
</gene>
<proteinExistence type="predicted"/>
<feature type="compositionally biased region" description="Basic and acidic residues" evidence="1">
    <location>
        <begin position="58"/>
        <end position="74"/>
    </location>
</feature>
<feature type="region of interest" description="Disordered" evidence="1">
    <location>
        <begin position="1"/>
        <end position="224"/>
    </location>
</feature>
<organism evidence="2 3">
    <name type="scientific">Rangifer tarandus platyrhynchus</name>
    <name type="common">Svalbard reindeer</name>
    <dbReference type="NCBI Taxonomy" id="3082113"/>
    <lineage>
        <taxon>Eukaryota</taxon>
        <taxon>Metazoa</taxon>
        <taxon>Chordata</taxon>
        <taxon>Craniata</taxon>
        <taxon>Vertebrata</taxon>
        <taxon>Euteleostomi</taxon>
        <taxon>Mammalia</taxon>
        <taxon>Eutheria</taxon>
        <taxon>Laurasiatheria</taxon>
        <taxon>Artiodactyla</taxon>
        <taxon>Ruminantia</taxon>
        <taxon>Pecora</taxon>
        <taxon>Cervidae</taxon>
        <taxon>Odocoileinae</taxon>
        <taxon>Rangifer</taxon>
    </lineage>
</organism>
<sequence>MTTRRQHKAAFTALKPGKRPSVLKSQVPTDPQRLEQEGKLFPASPGARRAPSVFQRVPGERRAEAQHWEQRPKEGSGGAQLPGGRGEGRPPVCSSLSSLASTRRPVAQPELRQLRQRFPSCWGAGVGAGWGEEEEEEEEQGSPGALDAVQESAAAAGRSPTPAERGGSQAGPLARCAGRRPPGAAFRPACEPAGPRLLSSPLLSPRGRRAEPGPRGHWRPRAASAWSCREEGKVAGGCCRRRTLASENRIRPRWRRLRGGRSTFSNTALQAVTSS</sequence>
<evidence type="ECO:0000313" key="2">
    <source>
        <dbReference type="EMBL" id="CAI9177630.1"/>
    </source>
</evidence>
<feature type="compositionally biased region" description="Acidic residues" evidence="1">
    <location>
        <begin position="131"/>
        <end position="140"/>
    </location>
</feature>
<feature type="compositionally biased region" description="Low complexity" evidence="1">
    <location>
        <begin position="170"/>
        <end position="205"/>
    </location>
</feature>
<dbReference type="EMBL" id="OX459943">
    <property type="protein sequence ID" value="CAI9177630.1"/>
    <property type="molecule type" value="Genomic_DNA"/>
</dbReference>
<evidence type="ECO:0000256" key="1">
    <source>
        <dbReference type="SAM" id="MobiDB-lite"/>
    </source>
</evidence>
<keyword evidence="3" id="KW-1185">Reference proteome</keyword>
<accession>A0ABN8ZUP2</accession>
<dbReference type="Proteomes" id="UP001176941">
    <property type="component" value="Chromosome 7"/>
</dbReference>
<reference evidence="2" key="1">
    <citation type="submission" date="2023-04" db="EMBL/GenBank/DDBJ databases">
        <authorList>
            <consortium name="ELIXIR-Norway"/>
        </authorList>
    </citation>
    <scope>NUCLEOTIDE SEQUENCE [LARGE SCALE GENOMIC DNA]</scope>
</reference>
<name>A0ABN8ZUP2_RANTA</name>
<evidence type="ECO:0000313" key="3">
    <source>
        <dbReference type="Proteomes" id="UP001176941"/>
    </source>
</evidence>
<feature type="compositionally biased region" description="Gly residues" evidence="1">
    <location>
        <begin position="75"/>
        <end position="85"/>
    </location>
</feature>